<keyword evidence="4 5" id="KW-0233">DNA recombination</keyword>
<dbReference type="CDD" id="cd01190">
    <property type="entry name" value="INT_StrepXerD_C_like"/>
    <property type="match status" value="1"/>
</dbReference>
<gene>
    <name evidence="8" type="primary">xerD</name>
    <name evidence="8" type="ORF">NCTC11391_01903</name>
</gene>
<evidence type="ECO:0000313" key="8">
    <source>
        <dbReference type="EMBL" id="SUN37073.1"/>
    </source>
</evidence>
<feature type="domain" description="Core-binding (CB)" evidence="7">
    <location>
        <begin position="2"/>
        <end position="75"/>
    </location>
</feature>
<dbReference type="RefSeq" id="WP_002996824.1">
    <property type="nucleotide sequence ID" value="NZ_UHFA01000002.1"/>
</dbReference>
<comment type="similarity">
    <text evidence="5">Belongs to the 'phage' integrase family. XerD-like subfamily.</text>
</comment>
<dbReference type="Pfam" id="PF02899">
    <property type="entry name" value="Phage_int_SAM_1"/>
    <property type="match status" value="1"/>
</dbReference>
<dbReference type="InterPro" id="IPR011010">
    <property type="entry name" value="DNA_brk_join_enz"/>
</dbReference>
<dbReference type="GO" id="GO:0009037">
    <property type="term" value="F:tyrosine-based site-specific recombinase activity"/>
    <property type="evidence" value="ECO:0007669"/>
    <property type="project" value="UniProtKB-UniRule"/>
</dbReference>
<proteinExistence type="inferred from homology"/>
<dbReference type="OrthoDB" id="2241487at2"/>
<comment type="function">
    <text evidence="5">Putative tyrosine recombinase. Not involved in the cutting and rejoining of the recombining DNA molecules on dif(SL) site.</text>
</comment>
<dbReference type="NCBIfam" id="NF002685">
    <property type="entry name" value="PRK02436.1"/>
    <property type="match status" value="1"/>
</dbReference>
<keyword evidence="1 5" id="KW-0963">Cytoplasm</keyword>
<protein>
    <recommendedName>
        <fullName evidence="5">Tyrosine recombinase XerD-like</fullName>
    </recommendedName>
</protein>
<keyword evidence="9" id="KW-1185">Reference proteome</keyword>
<evidence type="ECO:0000256" key="2">
    <source>
        <dbReference type="ARBA" id="ARBA00022908"/>
    </source>
</evidence>
<dbReference type="SUPFAM" id="SSF56349">
    <property type="entry name" value="DNA breaking-rejoining enzymes"/>
    <property type="match status" value="1"/>
</dbReference>
<evidence type="ECO:0000256" key="1">
    <source>
        <dbReference type="ARBA" id="ARBA00022490"/>
    </source>
</evidence>
<feature type="domain" description="Tyr recombinase" evidence="6">
    <location>
        <begin position="89"/>
        <end position="253"/>
    </location>
</feature>
<dbReference type="InterPro" id="IPR010998">
    <property type="entry name" value="Integrase_recombinase_N"/>
</dbReference>
<evidence type="ECO:0000259" key="7">
    <source>
        <dbReference type="PROSITE" id="PS51900"/>
    </source>
</evidence>
<evidence type="ECO:0000256" key="3">
    <source>
        <dbReference type="ARBA" id="ARBA00023125"/>
    </source>
</evidence>
<dbReference type="AlphaFoldDB" id="A0A380JFQ7"/>
<dbReference type="InterPro" id="IPR004107">
    <property type="entry name" value="Integrase_SAM-like_N"/>
</dbReference>
<dbReference type="Pfam" id="PF00589">
    <property type="entry name" value="Phage_integrase"/>
    <property type="match status" value="1"/>
</dbReference>
<dbReference type="Proteomes" id="UP000254082">
    <property type="component" value="Unassembled WGS sequence"/>
</dbReference>
<accession>A0A380JFQ7</accession>
<dbReference type="GO" id="GO:0006313">
    <property type="term" value="P:DNA transposition"/>
    <property type="evidence" value="ECO:0007669"/>
    <property type="project" value="UniProtKB-UniRule"/>
</dbReference>
<evidence type="ECO:0000256" key="4">
    <source>
        <dbReference type="ARBA" id="ARBA00023172"/>
    </source>
</evidence>
<dbReference type="GO" id="GO:0005737">
    <property type="term" value="C:cytoplasm"/>
    <property type="evidence" value="ECO:0007669"/>
    <property type="project" value="UniProtKB-SubCell"/>
</dbReference>
<dbReference type="InterPro" id="IPR002104">
    <property type="entry name" value="Integrase_catalytic"/>
</dbReference>
<dbReference type="PROSITE" id="PS51898">
    <property type="entry name" value="TYR_RECOMBINASE"/>
    <property type="match status" value="1"/>
</dbReference>
<dbReference type="InterPro" id="IPR013762">
    <property type="entry name" value="Integrase-like_cat_sf"/>
</dbReference>
<organism evidence="8 9">
    <name type="scientific">Streptococcus downei MFe28</name>
    <dbReference type="NCBI Taxonomy" id="764290"/>
    <lineage>
        <taxon>Bacteria</taxon>
        <taxon>Bacillati</taxon>
        <taxon>Bacillota</taxon>
        <taxon>Bacilli</taxon>
        <taxon>Lactobacillales</taxon>
        <taxon>Streptococcaceae</taxon>
        <taxon>Streptococcus</taxon>
    </lineage>
</organism>
<dbReference type="PROSITE" id="PS51900">
    <property type="entry name" value="CB"/>
    <property type="match status" value="1"/>
</dbReference>
<sequence>MNQLTQSLKDFIASKDLSENSRKSYSYDLQQFARQVDGQISPSKIKLYQQSLVELKPSARKRKLSAVNQFLLYLYEEGQVDSYHRLKSHEKVRIEAKQQEILNLTSFVQADSSPGKWIALLILELGLTPSEIARIKQADLDLEFQVIRLQKSDQVRILPLPEVLLAWLRQTSSDRLKETYLFDKKGQPYSRQWFFNQLNSFLKQVGFSDLTAQKLREQYILREVQKGTSLFDLMKKLGLKSPLTLEPYYKNGY</sequence>
<name>A0A380JFQ7_STRDO</name>
<evidence type="ECO:0000313" key="9">
    <source>
        <dbReference type="Proteomes" id="UP000254082"/>
    </source>
</evidence>
<dbReference type="GO" id="GO:0003677">
    <property type="term" value="F:DNA binding"/>
    <property type="evidence" value="ECO:0007669"/>
    <property type="project" value="UniProtKB-UniRule"/>
</dbReference>
<dbReference type="EMBL" id="UHFA01000002">
    <property type="protein sequence ID" value="SUN37073.1"/>
    <property type="molecule type" value="Genomic_DNA"/>
</dbReference>
<feature type="active site" description="O-(3'-phospho-DNA)-tyrosine intermediate" evidence="5">
    <location>
        <position position="248"/>
    </location>
</feature>
<reference evidence="8 9" key="1">
    <citation type="submission" date="2018-06" db="EMBL/GenBank/DDBJ databases">
        <authorList>
            <consortium name="Pathogen Informatics"/>
            <person name="Doyle S."/>
        </authorList>
    </citation>
    <scope>NUCLEOTIDE SEQUENCE [LARGE SCALE GENOMIC DNA]</scope>
    <source>
        <strain evidence="9">NCTC 11391</strain>
    </source>
</reference>
<dbReference type="PANTHER" id="PTHR30349:SF81">
    <property type="entry name" value="TYROSINE RECOMBINASE XERC"/>
    <property type="match status" value="1"/>
</dbReference>
<evidence type="ECO:0000259" key="6">
    <source>
        <dbReference type="PROSITE" id="PS51898"/>
    </source>
</evidence>
<dbReference type="InterPro" id="IPR020876">
    <property type="entry name" value="Tyrosine_recombinase_XerD-like"/>
</dbReference>
<dbReference type="Gene3D" id="1.10.150.130">
    <property type="match status" value="1"/>
</dbReference>
<keyword evidence="3 5" id="KW-0238">DNA-binding</keyword>
<keyword evidence="2 5" id="KW-0229">DNA integration</keyword>
<dbReference type="InterPro" id="IPR044068">
    <property type="entry name" value="CB"/>
</dbReference>
<evidence type="ECO:0000256" key="5">
    <source>
        <dbReference type="HAMAP-Rule" id="MF_01817"/>
    </source>
</evidence>
<dbReference type="PANTHER" id="PTHR30349">
    <property type="entry name" value="PHAGE INTEGRASE-RELATED"/>
    <property type="match status" value="1"/>
</dbReference>
<dbReference type="HAMAP" id="MF_01817">
    <property type="entry name" value="Recomb_XerD_like"/>
    <property type="match status" value="1"/>
</dbReference>
<comment type="subcellular location">
    <subcellularLocation>
        <location evidence="5">Cytoplasm</location>
    </subcellularLocation>
</comment>
<dbReference type="InterPro" id="IPR050090">
    <property type="entry name" value="Tyrosine_recombinase_XerCD"/>
</dbReference>
<dbReference type="Gene3D" id="1.10.443.10">
    <property type="entry name" value="Intergrase catalytic core"/>
    <property type="match status" value="1"/>
</dbReference>